<organism evidence="1 2">
    <name type="scientific">Malus domestica</name>
    <name type="common">Apple</name>
    <name type="synonym">Pyrus malus</name>
    <dbReference type="NCBI Taxonomy" id="3750"/>
    <lineage>
        <taxon>Eukaryota</taxon>
        <taxon>Viridiplantae</taxon>
        <taxon>Streptophyta</taxon>
        <taxon>Embryophyta</taxon>
        <taxon>Tracheophyta</taxon>
        <taxon>Spermatophyta</taxon>
        <taxon>Magnoliopsida</taxon>
        <taxon>eudicotyledons</taxon>
        <taxon>Gunneridae</taxon>
        <taxon>Pentapetalae</taxon>
        <taxon>rosids</taxon>
        <taxon>fabids</taxon>
        <taxon>Rosales</taxon>
        <taxon>Rosaceae</taxon>
        <taxon>Amygdaloideae</taxon>
        <taxon>Maleae</taxon>
        <taxon>Malus</taxon>
    </lineage>
</organism>
<proteinExistence type="predicted"/>
<dbReference type="STRING" id="3750.A0A498IVR0"/>
<dbReference type="AlphaFoldDB" id="A0A498IVR0"/>
<reference evidence="1 2" key="1">
    <citation type="submission" date="2018-10" db="EMBL/GenBank/DDBJ databases">
        <title>A high-quality apple genome assembly.</title>
        <authorList>
            <person name="Hu J."/>
        </authorList>
    </citation>
    <scope>NUCLEOTIDE SEQUENCE [LARGE SCALE GENOMIC DNA]</scope>
    <source>
        <strain evidence="2">cv. HFTH1</strain>
        <tissue evidence="1">Young leaf</tissue>
    </source>
</reference>
<dbReference type="Gene3D" id="2.40.50.140">
    <property type="entry name" value="Nucleic acid-binding proteins"/>
    <property type="match status" value="1"/>
</dbReference>
<dbReference type="InterPro" id="IPR012340">
    <property type="entry name" value="NA-bd_OB-fold"/>
</dbReference>
<evidence type="ECO:0000313" key="1">
    <source>
        <dbReference type="EMBL" id="RXH86297.1"/>
    </source>
</evidence>
<sequence>MTIVQYVYRSLEPASTRGSIERTSHIPPQLGQILNKMPSSDSKHFFYDLRGRSSKVQIVADPRNLEMDEYEFSKFYSCIRPGDFIIYWRDWISR</sequence>
<accession>A0A498IVR0</accession>
<protein>
    <submittedName>
        <fullName evidence="1">Uncharacterized protein</fullName>
    </submittedName>
</protein>
<comment type="caution">
    <text evidence="1">The sequence shown here is derived from an EMBL/GenBank/DDBJ whole genome shotgun (WGS) entry which is preliminary data.</text>
</comment>
<dbReference type="SUPFAM" id="SSF50249">
    <property type="entry name" value="Nucleic acid-binding proteins"/>
    <property type="match status" value="1"/>
</dbReference>
<keyword evidence="2" id="KW-1185">Reference proteome</keyword>
<dbReference type="EMBL" id="RDQH01000336">
    <property type="protein sequence ID" value="RXH86297.1"/>
    <property type="molecule type" value="Genomic_DNA"/>
</dbReference>
<dbReference type="Proteomes" id="UP000290289">
    <property type="component" value="Chromosome 10"/>
</dbReference>
<gene>
    <name evidence="1" type="ORF">DVH24_017350</name>
</gene>
<name>A0A498IVR0_MALDO</name>
<evidence type="ECO:0000313" key="2">
    <source>
        <dbReference type="Proteomes" id="UP000290289"/>
    </source>
</evidence>